<proteinExistence type="predicted"/>
<evidence type="ECO:0000256" key="5">
    <source>
        <dbReference type="ARBA" id="ARBA00023004"/>
    </source>
</evidence>
<dbReference type="Proteomes" id="UP000533080">
    <property type="component" value="Unassembled WGS sequence"/>
</dbReference>
<keyword evidence="7" id="KW-0234">DNA repair</keyword>
<dbReference type="EMBL" id="JABFNT010000084">
    <property type="protein sequence ID" value="NOJ81398.1"/>
    <property type="molecule type" value="Genomic_DNA"/>
</dbReference>
<evidence type="ECO:0000313" key="11">
    <source>
        <dbReference type="Proteomes" id="UP000533080"/>
    </source>
</evidence>
<evidence type="ECO:0000256" key="3">
    <source>
        <dbReference type="ARBA" id="ARBA00022763"/>
    </source>
</evidence>
<dbReference type="SUPFAM" id="SSF52141">
    <property type="entry name" value="Uracil-DNA glycosylase-like"/>
    <property type="match status" value="1"/>
</dbReference>
<protein>
    <submittedName>
        <fullName evidence="10">DUF4130 domain-containing protein</fullName>
    </submittedName>
</protein>
<evidence type="ECO:0000256" key="6">
    <source>
        <dbReference type="ARBA" id="ARBA00023014"/>
    </source>
</evidence>
<keyword evidence="4" id="KW-0378">Hydrolase</keyword>
<dbReference type="InterPro" id="IPR005122">
    <property type="entry name" value="Uracil-DNA_glycosylase-like"/>
</dbReference>
<dbReference type="InterPro" id="IPR036895">
    <property type="entry name" value="Uracil-DNA_glycosylase-like_sf"/>
</dbReference>
<evidence type="ECO:0000256" key="2">
    <source>
        <dbReference type="ARBA" id="ARBA00022723"/>
    </source>
</evidence>
<dbReference type="RefSeq" id="WP_171443423.1">
    <property type="nucleotide sequence ID" value="NZ_JABFNS010000023.1"/>
</dbReference>
<gene>
    <name evidence="10" type="ORF">HNV28_24215</name>
</gene>
<comment type="caution">
    <text evidence="10">The sequence shown here is derived from an EMBL/GenBank/DDBJ whole genome shotgun (WGS) entry which is preliminary data.</text>
</comment>
<dbReference type="AlphaFoldDB" id="A0A7Y4ILA8"/>
<evidence type="ECO:0000256" key="7">
    <source>
        <dbReference type="ARBA" id="ARBA00023204"/>
    </source>
</evidence>
<keyword evidence="1" id="KW-0004">4Fe-4S</keyword>
<organism evidence="10 11">
    <name type="scientific">Myxococcus xanthus</name>
    <dbReference type="NCBI Taxonomy" id="34"/>
    <lineage>
        <taxon>Bacteria</taxon>
        <taxon>Pseudomonadati</taxon>
        <taxon>Myxococcota</taxon>
        <taxon>Myxococcia</taxon>
        <taxon>Myxococcales</taxon>
        <taxon>Cystobacterineae</taxon>
        <taxon>Myxococcaceae</taxon>
        <taxon>Myxococcus</taxon>
    </lineage>
</organism>
<feature type="domain" description="DUF4130" evidence="9">
    <location>
        <begin position="110"/>
        <end position="203"/>
    </location>
</feature>
<evidence type="ECO:0000313" key="10">
    <source>
        <dbReference type="EMBL" id="NOJ81398.1"/>
    </source>
</evidence>
<dbReference type="GO" id="GO:0097506">
    <property type="term" value="F:deaminated base DNA N-glycosylase activity"/>
    <property type="evidence" value="ECO:0007669"/>
    <property type="project" value="UniProtKB-ARBA"/>
</dbReference>
<keyword evidence="3" id="KW-0227">DNA damage</keyword>
<keyword evidence="5" id="KW-0408">Iron</keyword>
<reference evidence="10 11" key="1">
    <citation type="submission" date="2020-05" db="EMBL/GenBank/DDBJ databases">
        <authorList>
            <person name="Whitworth D."/>
        </authorList>
    </citation>
    <scope>NUCLEOTIDE SEQUENCE [LARGE SCALE GENOMIC DNA]</scope>
    <source>
        <strain evidence="10 11">AM005</strain>
    </source>
</reference>
<name>A0A7Y4ILA8_MYXXA</name>
<evidence type="ECO:0000256" key="1">
    <source>
        <dbReference type="ARBA" id="ARBA00022485"/>
    </source>
</evidence>
<dbReference type="Pfam" id="PF03167">
    <property type="entry name" value="UDG"/>
    <property type="match status" value="1"/>
</dbReference>
<feature type="domain" description="Uracil-DNA glycosylase-like" evidence="8">
    <location>
        <begin position="244"/>
        <end position="390"/>
    </location>
</feature>
<sequence length="420" mass="47261">MDVHQELRPVIGARWSQVRGAQGERLAARHRDGGLTRVFVAPDLASFRVVARGLLARGEPPERVHFEETRGRQGMWLEAARWEAWGRAASGVPRDFVGLAQKVVCHREPARWALLYRVLWRLTHGEPSLLECHDDADVRRLRWLEQAVRRDTQALMAALRFRRVWRDGREHHVAWYRPEHLIVREVAPFLVRRFPHFSWSLFTPDTWAHWDRERLTFEEGGALPEWARARGGLAASHPPPRADAERASLLLVGASPVDIAEPPFAGAAGALLEVVLGRAGLTRSSRRVVRPCGDGCRSRHGGLPPAVWGKGHTCRHELEGVVAEVRPRMIIALGPVAAQAFLGVGFRMHLSRGQLLDTRWAEGWMATFAPEAVLRLPEGRARAEARIHFEADLRSAAAWLRQRLTGDARARVHAQSPRTA</sequence>
<dbReference type="Pfam" id="PF13566">
    <property type="entry name" value="DUF4130"/>
    <property type="match status" value="1"/>
</dbReference>
<dbReference type="GO" id="GO:0046872">
    <property type="term" value="F:metal ion binding"/>
    <property type="evidence" value="ECO:0007669"/>
    <property type="project" value="UniProtKB-KW"/>
</dbReference>
<evidence type="ECO:0000259" key="9">
    <source>
        <dbReference type="Pfam" id="PF13566"/>
    </source>
</evidence>
<dbReference type="InterPro" id="IPR051536">
    <property type="entry name" value="UDG_Type-4/5"/>
</dbReference>
<keyword evidence="6" id="KW-0411">Iron-sulfur</keyword>
<dbReference type="GO" id="GO:0006281">
    <property type="term" value="P:DNA repair"/>
    <property type="evidence" value="ECO:0007669"/>
    <property type="project" value="UniProtKB-KW"/>
</dbReference>
<accession>A0A7Y4ILA8</accession>
<evidence type="ECO:0000256" key="4">
    <source>
        <dbReference type="ARBA" id="ARBA00022801"/>
    </source>
</evidence>
<dbReference type="PANTHER" id="PTHR33693">
    <property type="entry name" value="TYPE-5 URACIL-DNA GLYCOSYLASE"/>
    <property type="match status" value="1"/>
</dbReference>
<dbReference type="Gene3D" id="3.40.470.10">
    <property type="entry name" value="Uracil-DNA glycosylase-like domain"/>
    <property type="match status" value="1"/>
</dbReference>
<dbReference type="GO" id="GO:0051539">
    <property type="term" value="F:4 iron, 4 sulfur cluster binding"/>
    <property type="evidence" value="ECO:0007669"/>
    <property type="project" value="UniProtKB-KW"/>
</dbReference>
<keyword evidence="2" id="KW-0479">Metal-binding</keyword>
<evidence type="ECO:0000259" key="8">
    <source>
        <dbReference type="Pfam" id="PF03167"/>
    </source>
</evidence>
<dbReference type="InterPro" id="IPR025404">
    <property type="entry name" value="DUF4130"/>
</dbReference>
<dbReference type="PANTHER" id="PTHR33693:SF9">
    <property type="entry name" value="TYPE-4 URACIL-DNA GLYCOSYLASE"/>
    <property type="match status" value="1"/>
</dbReference>